<evidence type="ECO:0000256" key="2">
    <source>
        <dbReference type="SAM" id="SignalP"/>
    </source>
</evidence>
<feature type="signal peptide" evidence="2">
    <location>
        <begin position="1"/>
        <end position="18"/>
    </location>
</feature>
<evidence type="ECO:0000256" key="1">
    <source>
        <dbReference type="SAM" id="MobiDB-lite"/>
    </source>
</evidence>
<feature type="non-terminal residue" evidence="3">
    <location>
        <position position="179"/>
    </location>
</feature>
<keyword evidence="4" id="KW-1185">Reference proteome</keyword>
<keyword evidence="2" id="KW-0732">Signal</keyword>
<dbReference type="STRING" id="400055.SAMN04490243_0404"/>
<dbReference type="EMBL" id="FOYQ01000001">
    <property type="protein sequence ID" value="SFR31996.1"/>
    <property type="molecule type" value="Genomic_DNA"/>
</dbReference>
<name>A0A1I6FPZ7_9FLAO</name>
<sequence>MKRFIPAICLLFSISLGAQLKVGERPSQIHPNSVLELESSDKALVLPRLTTAQMNAISPLTGAVVYNRDEEALYYFVADSWYRVSGAASRDLRFINNNDGTFTIVYGDGSTFQSQDLTGPAGPAGEKGEPGDPATDDQQITDFSLDGNILTLTLENGGTQTVDLSGYVSTDNQDLTGAT</sequence>
<dbReference type="Proteomes" id="UP000199534">
    <property type="component" value="Unassembled WGS sequence"/>
</dbReference>
<proteinExistence type="predicted"/>
<evidence type="ECO:0000313" key="4">
    <source>
        <dbReference type="Proteomes" id="UP000199534"/>
    </source>
</evidence>
<evidence type="ECO:0000313" key="3">
    <source>
        <dbReference type="EMBL" id="SFR31996.1"/>
    </source>
</evidence>
<dbReference type="AlphaFoldDB" id="A0A1I6FPZ7"/>
<accession>A0A1I6FPZ7</accession>
<feature type="region of interest" description="Disordered" evidence="1">
    <location>
        <begin position="113"/>
        <end position="140"/>
    </location>
</feature>
<protein>
    <submittedName>
        <fullName evidence="3">Uncharacterized protein</fullName>
    </submittedName>
</protein>
<gene>
    <name evidence="3" type="ORF">SAMN04490243_0404</name>
</gene>
<reference evidence="3 4" key="1">
    <citation type="submission" date="2016-10" db="EMBL/GenBank/DDBJ databases">
        <authorList>
            <person name="de Groot N.N."/>
        </authorList>
    </citation>
    <scope>NUCLEOTIDE SEQUENCE [LARGE SCALE GENOMIC DNA]</scope>
    <source>
        <strain evidence="3 4">DSM 21019</strain>
    </source>
</reference>
<feature type="chain" id="PRO_5011665197" evidence="2">
    <location>
        <begin position="19"/>
        <end position="179"/>
    </location>
</feature>
<organism evidence="3 4">
    <name type="scientific">Robiginitalea myxolifaciens</name>
    <dbReference type="NCBI Taxonomy" id="400055"/>
    <lineage>
        <taxon>Bacteria</taxon>
        <taxon>Pseudomonadati</taxon>
        <taxon>Bacteroidota</taxon>
        <taxon>Flavobacteriia</taxon>
        <taxon>Flavobacteriales</taxon>
        <taxon>Flavobacteriaceae</taxon>
        <taxon>Robiginitalea</taxon>
    </lineage>
</organism>